<feature type="transmembrane region" description="Helical" evidence="6">
    <location>
        <begin position="60"/>
        <end position="78"/>
    </location>
</feature>
<feature type="domain" description="RDD" evidence="7">
    <location>
        <begin position="56"/>
        <end position="170"/>
    </location>
</feature>
<evidence type="ECO:0000259" key="7">
    <source>
        <dbReference type="Pfam" id="PF06271"/>
    </source>
</evidence>
<comment type="caution">
    <text evidence="8">The sequence shown here is derived from an EMBL/GenBank/DDBJ whole genome shotgun (WGS) entry which is preliminary data.</text>
</comment>
<feature type="transmembrane region" description="Helical" evidence="6">
    <location>
        <begin position="84"/>
        <end position="113"/>
    </location>
</feature>
<dbReference type="OrthoDB" id="9793824at2"/>
<accession>A0A7X2Z263</accession>
<keyword evidence="3 6" id="KW-1133">Transmembrane helix</keyword>
<evidence type="ECO:0000313" key="8">
    <source>
        <dbReference type="EMBL" id="MUG46216.1"/>
    </source>
</evidence>
<evidence type="ECO:0000313" key="9">
    <source>
        <dbReference type="Proteomes" id="UP000447876"/>
    </source>
</evidence>
<sequence>MDQNQIPSPSPSSDPNFKAPVPGPPPWRNYNGPPVPPEPQYSRVEATARSYGSGIVFRRWAATMIDLVTFVGILFTMLSFNNPYLAPVFMGFLLLYHLLLEGFTGFTVGKFIVRIQAVREDGRPPGLLKSLIRTLLRLVETNPALFGAIPAGICALATKKKQRLGDMAANTYVLKVSDLKFKEPSRRAKITLTVIFSVIICLAVIPNVIALTITGYPESKPASVVHRSEDGQFQITDGLGLKRDSSTIKEIDANLAISNYWGSKGIVVFTYPKEEFNADVTLEDFYLAMKEERLGAATTVIQDRMTRINGDEAYELTYREKVDGDDYIYIAAFVATPEHFHEVIAITEKRYYEEDRSKLRATIATFKETSGDT</sequence>
<gene>
    <name evidence="8" type="ORF">GNP95_14580</name>
</gene>
<protein>
    <recommendedName>
        <fullName evidence="7">RDD domain-containing protein</fullName>
    </recommendedName>
</protein>
<reference evidence="8 9" key="1">
    <citation type="submission" date="2019-11" db="EMBL/GenBank/DDBJ databases">
        <title>Draft genome sequences of five Paenibacillus species of dairy origin.</title>
        <authorList>
            <person name="Olajide A.M."/>
            <person name="Chen S."/>
            <person name="Lapointe G."/>
        </authorList>
    </citation>
    <scope>NUCLEOTIDE SEQUENCE [LARGE SCALE GENOMIC DNA]</scope>
    <source>
        <strain evidence="8 9">12CR55</strain>
    </source>
</reference>
<feature type="region of interest" description="Disordered" evidence="5">
    <location>
        <begin position="1"/>
        <end position="41"/>
    </location>
</feature>
<keyword evidence="2 6" id="KW-0812">Transmembrane</keyword>
<dbReference type="Proteomes" id="UP000447876">
    <property type="component" value="Unassembled WGS sequence"/>
</dbReference>
<dbReference type="AlphaFoldDB" id="A0A7X2Z263"/>
<evidence type="ECO:0000256" key="2">
    <source>
        <dbReference type="ARBA" id="ARBA00022692"/>
    </source>
</evidence>
<name>A0A7X2Z263_9BACL</name>
<dbReference type="PANTHER" id="PTHR38480:SF1">
    <property type="entry name" value="SLR0254 PROTEIN"/>
    <property type="match status" value="1"/>
</dbReference>
<evidence type="ECO:0000256" key="3">
    <source>
        <dbReference type="ARBA" id="ARBA00022989"/>
    </source>
</evidence>
<dbReference type="EMBL" id="WNZW01000005">
    <property type="protein sequence ID" value="MUG46216.1"/>
    <property type="molecule type" value="Genomic_DNA"/>
</dbReference>
<proteinExistence type="predicted"/>
<feature type="compositionally biased region" description="Pro residues" evidence="5">
    <location>
        <begin position="21"/>
        <end position="39"/>
    </location>
</feature>
<feature type="compositionally biased region" description="Polar residues" evidence="5">
    <location>
        <begin position="1"/>
        <end position="15"/>
    </location>
</feature>
<evidence type="ECO:0000256" key="6">
    <source>
        <dbReference type="SAM" id="Phobius"/>
    </source>
</evidence>
<feature type="transmembrane region" description="Helical" evidence="6">
    <location>
        <begin position="190"/>
        <end position="213"/>
    </location>
</feature>
<evidence type="ECO:0000256" key="1">
    <source>
        <dbReference type="ARBA" id="ARBA00004141"/>
    </source>
</evidence>
<evidence type="ECO:0000256" key="5">
    <source>
        <dbReference type="SAM" id="MobiDB-lite"/>
    </source>
</evidence>
<dbReference type="GO" id="GO:0016020">
    <property type="term" value="C:membrane"/>
    <property type="evidence" value="ECO:0007669"/>
    <property type="project" value="UniProtKB-SubCell"/>
</dbReference>
<dbReference type="InterPro" id="IPR010432">
    <property type="entry name" value="RDD"/>
</dbReference>
<keyword evidence="4 6" id="KW-0472">Membrane</keyword>
<organism evidence="8 9">
    <name type="scientific">Paenibacillus woosongensis</name>
    <dbReference type="NCBI Taxonomy" id="307580"/>
    <lineage>
        <taxon>Bacteria</taxon>
        <taxon>Bacillati</taxon>
        <taxon>Bacillota</taxon>
        <taxon>Bacilli</taxon>
        <taxon>Bacillales</taxon>
        <taxon>Paenibacillaceae</taxon>
        <taxon>Paenibacillus</taxon>
    </lineage>
</organism>
<dbReference type="RefSeq" id="WP_155611614.1">
    <property type="nucleotide sequence ID" value="NZ_WNZW01000005.1"/>
</dbReference>
<dbReference type="Pfam" id="PF06271">
    <property type="entry name" value="RDD"/>
    <property type="match status" value="1"/>
</dbReference>
<comment type="subcellular location">
    <subcellularLocation>
        <location evidence="1">Membrane</location>
        <topology evidence="1">Multi-pass membrane protein</topology>
    </subcellularLocation>
</comment>
<evidence type="ECO:0000256" key="4">
    <source>
        <dbReference type="ARBA" id="ARBA00023136"/>
    </source>
</evidence>
<dbReference type="PANTHER" id="PTHR38480">
    <property type="entry name" value="SLR0254 PROTEIN"/>
    <property type="match status" value="1"/>
</dbReference>